<keyword evidence="3" id="KW-1185">Reference proteome</keyword>
<dbReference type="AlphaFoldDB" id="K0T261"/>
<gene>
    <name evidence="2" type="ORF">THAOC_07363</name>
</gene>
<reference evidence="2 3" key="1">
    <citation type="journal article" date="2012" name="Genome Biol.">
        <title>Genome and low-iron response of an oceanic diatom adapted to chronic iron limitation.</title>
        <authorList>
            <person name="Lommer M."/>
            <person name="Specht M."/>
            <person name="Roy A.S."/>
            <person name="Kraemer L."/>
            <person name="Andreson R."/>
            <person name="Gutowska M.A."/>
            <person name="Wolf J."/>
            <person name="Bergner S.V."/>
            <person name="Schilhabel M.B."/>
            <person name="Klostermeier U.C."/>
            <person name="Beiko R.G."/>
            <person name="Rosenstiel P."/>
            <person name="Hippler M."/>
            <person name="Laroche J."/>
        </authorList>
    </citation>
    <scope>NUCLEOTIDE SEQUENCE [LARGE SCALE GENOMIC DNA]</scope>
    <source>
        <strain evidence="2 3">CCMP1005</strain>
    </source>
</reference>
<feature type="compositionally biased region" description="Basic and acidic residues" evidence="1">
    <location>
        <begin position="57"/>
        <end position="67"/>
    </location>
</feature>
<evidence type="ECO:0000256" key="1">
    <source>
        <dbReference type="SAM" id="MobiDB-lite"/>
    </source>
</evidence>
<sequence length="147" mass="14341">AVADLAAAAAPFGTPRKASSAGGDAEEKRTPGQATAKGSRPGRRREEACRVAPPRAQEGRPEGRPDGPEGAAAPAKPSLVKPGASQTEGAGAGPAPGEDGRGVPLQVPARPQVGKGGQGGEAPAVRARPQEEGAGARGGRGGAPVPR</sequence>
<name>K0T261_THAOC</name>
<evidence type="ECO:0000313" key="3">
    <source>
        <dbReference type="Proteomes" id="UP000266841"/>
    </source>
</evidence>
<protein>
    <submittedName>
        <fullName evidence="2">Uncharacterized protein</fullName>
    </submittedName>
</protein>
<feature type="compositionally biased region" description="Gly residues" evidence="1">
    <location>
        <begin position="135"/>
        <end position="147"/>
    </location>
</feature>
<feature type="compositionally biased region" description="Low complexity" evidence="1">
    <location>
        <begin position="1"/>
        <end position="10"/>
    </location>
</feature>
<dbReference type="Proteomes" id="UP000266841">
    <property type="component" value="Unassembled WGS sequence"/>
</dbReference>
<accession>K0T261</accession>
<feature type="non-terminal residue" evidence="2">
    <location>
        <position position="1"/>
    </location>
</feature>
<comment type="caution">
    <text evidence="2">The sequence shown here is derived from an EMBL/GenBank/DDBJ whole genome shotgun (WGS) entry which is preliminary data.</text>
</comment>
<evidence type="ECO:0000313" key="2">
    <source>
        <dbReference type="EMBL" id="EJK71219.1"/>
    </source>
</evidence>
<proteinExistence type="predicted"/>
<dbReference type="EMBL" id="AGNL01007493">
    <property type="protein sequence ID" value="EJK71219.1"/>
    <property type="molecule type" value="Genomic_DNA"/>
</dbReference>
<organism evidence="2 3">
    <name type="scientific">Thalassiosira oceanica</name>
    <name type="common">Marine diatom</name>
    <dbReference type="NCBI Taxonomy" id="159749"/>
    <lineage>
        <taxon>Eukaryota</taxon>
        <taxon>Sar</taxon>
        <taxon>Stramenopiles</taxon>
        <taxon>Ochrophyta</taxon>
        <taxon>Bacillariophyta</taxon>
        <taxon>Coscinodiscophyceae</taxon>
        <taxon>Thalassiosirophycidae</taxon>
        <taxon>Thalassiosirales</taxon>
        <taxon>Thalassiosiraceae</taxon>
        <taxon>Thalassiosira</taxon>
    </lineage>
</organism>
<feature type="region of interest" description="Disordered" evidence="1">
    <location>
        <begin position="1"/>
        <end position="147"/>
    </location>
</feature>